<dbReference type="AlphaFoldDB" id="A0A5B8N033"/>
<proteinExistence type="inferred from homology"/>
<keyword evidence="6" id="KW-1133">Transmembrane helix</keyword>
<dbReference type="GO" id="GO:0044375">
    <property type="term" value="P:regulation of peroxisome size"/>
    <property type="evidence" value="ECO:0007669"/>
    <property type="project" value="UniProtKB-ARBA"/>
</dbReference>
<keyword evidence="4 6" id="KW-0472">Membrane</keyword>
<dbReference type="STRING" id="1764295.A0A5B8N033"/>
<sequence>MGRTEENLNTMKQFLAKSDGRDKLCATIQYALMFIHAGQAGKVKKVQGQVASARKVFRVMKPVETLAPMITDPFGTKALAKTDDPKIMFLVKRAQMLLMALYFGGDHVVWAKSAGIIEDAETATLAKKVSMYSWFGGSICKALNEMFELSKLVSNTNTKLKSLQDKDGEEVDEERRETRAKADAMALKRTFTVCHAFIQATLALGLADALPLKPRTLGFLGVTASVMNIYLLLPGSFKPQLKAKRG</sequence>
<feature type="transmembrane region" description="Helical" evidence="6">
    <location>
        <begin position="191"/>
        <end position="210"/>
    </location>
</feature>
<dbReference type="OrthoDB" id="411017at2759"/>
<keyword evidence="8" id="KW-1185">Reference proteome</keyword>
<dbReference type="GO" id="GO:0005778">
    <property type="term" value="C:peroxisomal membrane"/>
    <property type="evidence" value="ECO:0007669"/>
    <property type="project" value="UniProtKB-SubCell"/>
</dbReference>
<evidence type="ECO:0000313" key="7">
    <source>
        <dbReference type="EMBL" id="QDZ25636.1"/>
    </source>
</evidence>
<evidence type="ECO:0000313" key="8">
    <source>
        <dbReference type="Proteomes" id="UP000316726"/>
    </source>
</evidence>
<dbReference type="Pfam" id="PF05648">
    <property type="entry name" value="PEX11"/>
    <property type="match status" value="1"/>
</dbReference>
<protein>
    <submittedName>
        <fullName evidence="7">Peroxisomal membrane protein 11</fullName>
    </submittedName>
</protein>
<dbReference type="GO" id="GO:0042802">
    <property type="term" value="F:identical protein binding"/>
    <property type="evidence" value="ECO:0007669"/>
    <property type="project" value="UniProtKB-ARBA"/>
</dbReference>
<keyword evidence="6" id="KW-0812">Transmembrane</keyword>
<name>A0A5B8N033_9CHLO</name>
<comment type="similarity">
    <text evidence="2">Belongs to the peroxin-11 family.</text>
</comment>
<dbReference type="GO" id="GO:0016559">
    <property type="term" value="P:peroxisome fission"/>
    <property type="evidence" value="ECO:0007669"/>
    <property type="project" value="InterPro"/>
</dbReference>
<keyword evidence="3" id="KW-0962">Peroxisome biogenesis</keyword>
<organism evidence="7 8">
    <name type="scientific">Chloropicon primus</name>
    <dbReference type="NCBI Taxonomy" id="1764295"/>
    <lineage>
        <taxon>Eukaryota</taxon>
        <taxon>Viridiplantae</taxon>
        <taxon>Chlorophyta</taxon>
        <taxon>Chloropicophyceae</taxon>
        <taxon>Chloropicales</taxon>
        <taxon>Chloropicaceae</taxon>
        <taxon>Chloropicon</taxon>
    </lineage>
</organism>
<accession>A0A5B8N033</accession>
<dbReference type="Proteomes" id="UP000316726">
    <property type="component" value="Chromosome 18"/>
</dbReference>
<dbReference type="PANTHER" id="PTHR12652:SF50">
    <property type="entry name" value="PEROXIN 11"/>
    <property type="match status" value="1"/>
</dbReference>
<reference evidence="7 8" key="1">
    <citation type="submission" date="2018-07" db="EMBL/GenBank/DDBJ databases">
        <title>The complete nuclear genome of the prasinophyte Chloropicon primus (CCMP1205).</title>
        <authorList>
            <person name="Pombert J.-F."/>
            <person name="Otis C."/>
            <person name="Turmel M."/>
            <person name="Lemieux C."/>
        </authorList>
    </citation>
    <scope>NUCLEOTIDE SEQUENCE [LARGE SCALE GENOMIC DNA]</scope>
    <source>
        <strain evidence="7 8">CCMP1205</strain>
    </source>
</reference>
<evidence type="ECO:0000256" key="2">
    <source>
        <dbReference type="ARBA" id="ARBA00008194"/>
    </source>
</evidence>
<comment type="subcellular location">
    <subcellularLocation>
        <location evidence="1">Peroxisome membrane</location>
        <topology evidence="1">Multi-pass membrane protein</topology>
    </subcellularLocation>
</comment>
<evidence type="ECO:0000256" key="4">
    <source>
        <dbReference type="ARBA" id="ARBA00023136"/>
    </source>
</evidence>
<evidence type="ECO:0000256" key="3">
    <source>
        <dbReference type="ARBA" id="ARBA00022593"/>
    </source>
</evidence>
<evidence type="ECO:0000256" key="1">
    <source>
        <dbReference type="ARBA" id="ARBA00004585"/>
    </source>
</evidence>
<feature type="transmembrane region" description="Helical" evidence="6">
    <location>
        <begin position="216"/>
        <end position="237"/>
    </location>
</feature>
<dbReference type="InterPro" id="IPR008733">
    <property type="entry name" value="PEX11"/>
</dbReference>
<dbReference type="EMBL" id="CP031051">
    <property type="protein sequence ID" value="QDZ25636.1"/>
    <property type="molecule type" value="Genomic_DNA"/>
</dbReference>
<evidence type="ECO:0000256" key="6">
    <source>
        <dbReference type="SAM" id="Phobius"/>
    </source>
</evidence>
<dbReference type="PANTHER" id="PTHR12652">
    <property type="entry name" value="PEROXISOMAL BIOGENESIS FACTOR 11"/>
    <property type="match status" value="1"/>
</dbReference>
<gene>
    <name evidence="7" type="ORF">A3770_18p81540</name>
</gene>
<keyword evidence="5" id="KW-0576">Peroxisome</keyword>
<evidence type="ECO:0000256" key="5">
    <source>
        <dbReference type="ARBA" id="ARBA00023140"/>
    </source>
</evidence>